<evidence type="ECO:0000256" key="6">
    <source>
        <dbReference type="ARBA" id="ARBA00034760"/>
    </source>
</evidence>
<protein>
    <recommendedName>
        <fullName evidence="10">EXPERA domain-containing protein</fullName>
    </recommendedName>
</protein>
<dbReference type="InterPro" id="IPR047195">
    <property type="entry name" value="TM6SF1-like"/>
</dbReference>
<comment type="similarity">
    <text evidence="6">Belongs to the TM6SF family.</text>
</comment>
<keyword evidence="4 7" id="KW-1133">Transmembrane helix</keyword>
<evidence type="ECO:0000256" key="4">
    <source>
        <dbReference type="ARBA" id="ARBA00022989"/>
    </source>
</evidence>
<proteinExistence type="inferred from homology"/>
<dbReference type="InterPro" id="IPR059044">
    <property type="entry name" value="TM_Tm6sf1/2"/>
</dbReference>
<evidence type="ECO:0000256" key="8">
    <source>
        <dbReference type="SAM" id="MobiDB-lite"/>
    </source>
</evidence>
<dbReference type="GO" id="GO:0055088">
    <property type="term" value="P:lipid homeostasis"/>
    <property type="evidence" value="ECO:0007669"/>
    <property type="project" value="TreeGrafter"/>
</dbReference>
<feature type="transmembrane region" description="Helical" evidence="9">
    <location>
        <begin position="9"/>
        <end position="25"/>
    </location>
</feature>
<feature type="transmembrane region" description="Helical" evidence="9">
    <location>
        <begin position="173"/>
        <end position="191"/>
    </location>
</feature>
<feature type="region of interest" description="Disordered" evidence="8">
    <location>
        <begin position="377"/>
        <end position="438"/>
    </location>
</feature>
<feature type="domain" description="EXPERA" evidence="10">
    <location>
        <begin position="62"/>
        <end position="187"/>
    </location>
</feature>
<dbReference type="GO" id="GO:0005789">
    <property type="term" value="C:endoplasmic reticulum membrane"/>
    <property type="evidence" value="ECO:0007669"/>
    <property type="project" value="TreeGrafter"/>
</dbReference>
<reference evidence="11" key="1">
    <citation type="submission" date="2021-01" db="EMBL/GenBank/DDBJ databases">
        <title>A chromosome-scale assembly of European eel, Anguilla anguilla.</title>
        <authorList>
            <person name="Henkel C."/>
            <person name="Jong-Raadsen S.A."/>
            <person name="Dufour S."/>
            <person name="Weltzien F.-A."/>
            <person name="Palstra A.P."/>
            <person name="Pelster B."/>
            <person name="Spaink H.P."/>
            <person name="Van Den Thillart G.E."/>
            <person name="Jansen H."/>
            <person name="Zahm M."/>
            <person name="Klopp C."/>
            <person name="Cedric C."/>
            <person name="Louis A."/>
            <person name="Berthelot C."/>
            <person name="Parey E."/>
            <person name="Roest Crollius H."/>
            <person name="Montfort J."/>
            <person name="Robinson-Rechavi M."/>
            <person name="Bucao C."/>
            <person name="Bouchez O."/>
            <person name="Gislard M."/>
            <person name="Lluch J."/>
            <person name="Milhes M."/>
            <person name="Lampietro C."/>
            <person name="Lopez Roques C."/>
            <person name="Donnadieu C."/>
            <person name="Braasch I."/>
            <person name="Desvignes T."/>
            <person name="Postlethwait J."/>
            <person name="Bobe J."/>
            <person name="Guiguen Y."/>
            <person name="Dirks R."/>
        </authorList>
    </citation>
    <scope>NUCLEOTIDE SEQUENCE</scope>
    <source>
        <strain evidence="11">Tag_6206</strain>
        <tissue evidence="11">Liver</tissue>
    </source>
</reference>
<dbReference type="Pfam" id="PF05241">
    <property type="entry name" value="EBP"/>
    <property type="match status" value="1"/>
</dbReference>
<feature type="transmembrane region" description="Helical" evidence="9">
    <location>
        <begin position="65"/>
        <end position="84"/>
    </location>
</feature>
<name>A0A9D3MKI5_ANGAN</name>
<feature type="compositionally biased region" description="Basic and acidic residues" evidence="8">
    <location>
        <begin position="420"/>
        <end position="431"/>
    </location>
</feature>
<feature type="domain" description="EXPERA" evidence="10">
    <location>
        <begin position="218"/>
        <end position="352"/>
    </location>
</feature>
<keyword evidence="2 7" id="KW-0812">Transmembrane</keyword>
<evidence type="ECO:0000313" key="12">
    <source>
        <dbReference type="Proteomes" id="UP001044222"/>
    </source>
</evidence>
<dbReference type="PROSITE" id="PS51751">
    <property type="entry name" value="EXPERA"/>
    <property type="match status" value="2"/>
</dbReference>
<evidence type="ECO:0000256" key="5">
    <source>
        <dbReference type="ARBA" id="ARBA00023136"/>
    </source>
</evidence>
<evidence type="ECO:0000259" key="10">
    <source>
        <dbReference type="PROSITE" id="PS51751"/>
    </source>
</evidence>
<feature type="transmembrane region" description="Helical" evidence="9">
    <location>
        <begin position="104"/>
        <end position="129"/>
    </location>
</feature>
<feature type="transmembrane region" description="Helical" evidence="9">
    <location>
        <begin position="268"/>
        <end position="289"/>
    </location>
</feature>
<dbReference type="AlphaFoldDB" id="A0A9D3MKI5"/>
<accession>A0A9D3MKI5</accession>
<keyword evidence="5 7" id="KW-0472">Membrane</keyword>
<dbReference type="Proteomes" id="UP001044222">
    <property type="component" value="Chromosome 6"/>
</dbReference>
<comment type="caution">
    <text evidence="11">The sequence shown here is derived from an EMBL/GenBank/DDBJ whole genome shotgun (WGS) entry which is preliminary data.</text>
</comment>
<evidence type="ECO:0000256" key="3">
    <source>
        <dbReference type="ARBA" id="ARBA00022737"/>
    </source>
</evidence>
<feature type="compositionally biased region" description="Basic residues" evidence="8">
    <location>
        <begin position="398"/>
        <end position="417"/>
    </location>
</feature>
<dbReference type="Pfam" id="PF26083">
    <property type="entry name" value="TM_Tm6sf2"/>
    <property type="match status" value="1"/>
</dbReference>
<sequence>MKMNIPQEICVYFFSLSALGVLYTMNNVPAFQHPQVIPVVGVVVMLAVFLVVYLAVRHRPPKDPLFYVFVEFSFTCVISLVIALEQDRFTSGFMEFYQKTGEPYVVTAYAIMMSYWDGVVHFLLYLFMVQRMANEMSYRSMGLFWAGSLLANMAVYVPGIIIGKYGAYICPTYWLNFPFLFGALWGAISLFNRPRELPIIPADQVAAEQKRGLLSRPLDLLLVLFLVGAMGFTIFRGFVVLDCPLDSCFTYIYQYEPYLKDPVGFPRFMMLLYLFYGLPLLALFVYGLWKPGCTWMLDWSLFFAGAIAQSQWCHTGASVHHRTPFTYRLPEGRWWAIVGVNLLYAAGPQLLALRCALRPAFFLKTVPADRADAPEEDQLTAGAANPASSAPSPSPPRPLHHRYCGNHRSGRRPRTGRHAAGCDRLRTKTEENSAGESV</sequence>
<dbReference type="GO" id="GO:0019216">
    <property type="term" value="P:regulation of lipid metabolic process"/>
    <property type="evidence" value="ECO:0007669"/>
    <property type="project" value="TreeGrafter"/>
</dbReference>
<evidence type="ECO:0000256" key="7">
    <source>
        <dbReference type="PROSITE-ProRule" id="PRU01087"/>
    </source>
</evidence>
<dbReference type="EMBL" id="JAFIRN010000006">
    <property type="protein sequence ID" value="KAG5847853.1"/>
    <property type="molecule type" value="Genomic_DNA"/>
</dbReference>
<feature type="transmembrane region" description="Helical" evidence="9">
    <location>
        <begin position="220"/>
        <end position="241"/>
    </location>
</feature>
<dbReference type="InterPro" id="IPR033118">
    <property type="entry name" value="EXPERA"/>
</dbReference>
<feature type="transmembrane region" description="Helical" evidence="9">
    <location>
        <begin position="37"/>
        <end position="56"/>
    </location>
</feature>
<evidence type="ECO:0000313" key="11">
    <source>
        <dbReference type="EMBL" id="KAG5847853.1"/>
    </source>
</evidence>
<comment type="subcellular location">
    <subcellularLocation>
        <location evidence="1">Endomembrane system</location>
        <topology evidence="1">Multi-pass membrane protein</topology>
    </subcellularLocation>
</comment>
<gene>
    <name evidence="11" type="ORF">ANANG_G00130610</name>
</gene>
<feature type="transmembrane region" description="Helical" evidence="9">
    <location>
        <begin position="141"/>
        <end position="161"/>
    </location>
</feature>
<feature type="transmembrane region" description="Helical" evidence="9">
    <location>
        <begin position="332"/>
        <end position="353"/>
    </location>
</feature>
<dbReference type="GO" id="GO:0033116">
    <property type="term" value="C:endoplasmic reticulum-Golgi intermediate compartment membrane"/>
    <property type="evidence" value="ECO:0007669"/>
    <property type="project" value="TreeGrafter"/>
</dbReference>
<dbReference type="PANTHER" id="PTHR14568">
    <property type="entry name" value="TRANSMEMBRANE SUPERFAMILY 6 MEMBER 1/2"/>
    <property type="match status" value="1"/>
</dbReference>
<dbReference type="PANTHER" id="PTHR14568:SF9">
    <property type="entry name" value="TRANSMEMBRANE 6 SUPERFAMILY MEMBER 2"/>
    <property type="match status" value="1"/>
</dbReference>
<evidence type="ECO:0000256" key="9">
    <source>
        <dbReference type="SAM" id="Phobius"/>
    </source>
</evidence>
<keyword evidence="12" id="KW-1185">Reference proteome</keyword>
<organism evidence="11 12">
    <name type="scientific">Anguilla anguilla</name>
    <name type="common">European freshwater eel</name>
    <name type="synonym">Muraena anguilla</name>
    <dbReference type="NCBI Taxonomy" id="7936"/>
    <lineage>
        <taxon>Eukaryota</taxon>
        <taxon>Metazoa</taxon>
        <taxon>Chordata</taxon>
        <taxon>Craniata</taxon>
        <taxon>Vertebrata</taxon>
        <taxon>Euteleostomi</taxon>
        <taxon>Actinopterygii</taxon>
        <taxon>Neopterygii</taxon>
        <taxon>Teleostei</taxon>
        <taxon>Anguilliformes</taxon>
        <taxon>Anguillidae</taxon>
        <taxon>Anguilla</taxon>
    </lineage>
</organism>
<dbReference type="CDD" id="cd21106">
    <property type="entry name" value="TM6SF1-like"/>
    <property type="match status" value="1"/>
</dbReference>
<keyword evidence="3" id="KW-0677">Repeat</keyword>
<evidence type="ECO:0000256" key="2">
    <source>
        <dbReference type="ARBA" id="ARBA00022692"/>
    </source>
</evidence>
<evidence type="ECO:0000256" key="1">
    <source>
        <dbReference type="ARBA" id="ARBA00004127"/>
    </source>
</evidence>